<evidence type="ECO:0000313" key="2">
    <source>
        <dbReference type="EMBL" id="KAK6621724.1"/>
    </source>
</evidence>
<protein>
    <recommendedName>
        <fullName evidence="4">Chloride channel CLIC-like protein 1</fullName>
    </recommendedName>
</protein>
<keyword evidence="1" id="KW-1133">Transmembrane helix</keyword>
<comment type="caution">
    <text evidence="2">The sequence shown here is derived from an EMBL/GenBank/DDBJ whole genome shotgun (WGS) entry which is preliminary data.</text>
</comment>
<keyword evidence="1" id="KW-0812">Transmembrane</keyword>
<evidence type="ECO:0000256" key="1">
    <source>
        <dbReference type="SAM" id="Phobius"/>
    </source>
</evidence>
<accession>A0ABR1AKJ2</accession>
<reference evidence="2 3" key="1">
    <citation type="submission" date="2023-09" db="EMBL/GenBank/DDBJ databases">
        <title>Genomes of two closely related lineages of the louse Polyplax serrata with different host specificities.</title>
        <authorList>
            <person name="Martinu J."/>
            <person name="Tarabai H."/>
            <person name="Stefka J."/>
            <person name="Hypsa V."/>
        </authorList>
    </citation>
    <scope>NUCLEOTIDE SEQUENCE [LARGE SCALE GENOMIC DNA]</scope>
    <source>
        <strain evidence="2">98ZLc_SE</strain>
    </source>
</reference>
<evidence type="ECO:0000313" key="3">
    <source>
        <dbReference type="Proteomes" id="UP001359485"/>
    </source>
</evidence>
<evidence type="ECO:0008006" key="4">
    <source>
        <dbReference type="Google" id="ProtNLM"/>
    </source>
</evidence>
<proteinExistence type="predicted"/>
<name>A0ABR1AKJ2_POLSC</name>
<keyword evidence="3" id="KW-1185">Reference proteome</keyword>
<dbReference type="Proteomes" id="UP001359485">
    <property type="component" value="Unassembled WGS sequence"/>
</dbReference>
<gene>
    <name evidence="2" type="ORF">RUM44_001531</name>
</gene>
<feature type="transmembrane region" description="Helical" evidence="1">
    <location>
        <begin position="324"/>
        <end position="348"/>
    </location>
</feature>
<keyword evidence="1" id="KW-0472">Membrane</keyword>
<organism evidence="2 3">
    <name type="scientific">Polyplax serrata</name>
    <name type="common">Common mouse louse</name>
    <dbReference type="NCBI Taxonomy" id="468196"/>
    <lineage>
        <taxon>Eukaryota</taxon>
        <taxon>Metazoa</taxon>
        <taxon>Ecdysozoa</taxon>
        <taxon>Arthropoda</taxon>
        <taxon>Hexapoda</taxon>
        <taxon>Insecta</taxon>
        <taxon>Pterygota</taxon>
        <taxon>Neoptera</taxon>
        <taxon>Paraneoptera</taxon>
        <taxon>Psocodea</taxon>
        <taxon>Troctomorpha</taxon>
        <taxon>Phthiraptera</taxon>
        <taxon>Anoplura</taxon>
        <taxon>Polyplacidae</taxon>
        <taxon>Polyplax</taxon>
    </lineage>
</organism>
<sequence>MTYPRCFKYLNDLKDVGSCDVDCGLVFDILGLVFEEWPHIFLNYQNIHAEQVKESESYSKNLDNTEYDDIYSHEESDVSDIDLDELYSSPEDSIGEDKKLLNNYVQRYVSLFLKISELEHYKVINMDDSINVNFMVTISGSDLAFLQNFSKTSSSAPVYRKLSKIDNIFVNVLKLRESNIFKDGIGDIIQVIIFICQYITTIGTQCFSEELGNPYIVIFFTTVLIAYICSPRRSSLSGYGLIFSGINARKQMVLVQECNKPWYSWFSTAHCDVPPVEAQVSLLQCFIDKYYYYYIECPIKLYSSTLSMTAGQITDGFHWIAKPFATVAITLLLFIIACIVCLVLYGIALNVSFFGCSFQLKSQPVQRNDNKVLTNAKDTIKAIDDK</sequence>
<dbReference type="EMBL" id="JAWJWF010000047">
    <property type="protein sequence ID" value="KAK6621724.1"/>
    <property type="molecule type" value="Genomic_DNA"/>
</dbReference>